<evidence type="ECO:0000313" key="5">
    <source>
        <dbReference type="Proteomes" id="UP000034883"/>
    </source>
</evidence>
<keyword evidence="5" id="KW-1185">Reference proteome</keyword>
<dbReference type="InterPro" id="IPR013123">
    <property type="entry name" value="SpoU_subst-bd"/>
</dbReference>
<keyword evidence="1 4" id="KW-0489">Methyltransferase</keyword>
<dbReference type="SUPFAM" id="SSF75217">
    <property type="entry name" value="alpha/beta knot"/>
    <property type="match status" value="1"/>
</dbReference>
<dbReference type="Pfam" id="PF00588">
    <property type="entry name" value="SpoU_methylase"/>
    <property type="match status" value="1"/>
</dbReference>
<evidence type="ECO:0000256" key="2">
    <source>
        <dbReference type="ARBA" id="ARBA00022679"/>
    </source>
</evidence>
<dbReference type="InterPro" id="IPR029026">
    <property type="entry name" value="tRNA_m1G_MTases_N"/>
</dbReference>
<dbReference type="AlphaFoldDB" id="A0A0F6W6J4"/>
<dbReference type="GO" id="GO:0006396">
    <property type="term" value="P:RNA processing"/>
    <property type="evidence" value="ECO:0007669"/>
    <property type="project" value="InterPro"/>
</dbReference>
<dbReference type="GO" id="GO:0032259">
    <property type="term" value="P:methylation"/>
    <property type="evidence" value="ECO:0007669"/>
    <property type="project" value="UniProtKB-KW"/>
</dbReference>
<feature type="domain" description="RNA 2-O ribose methyltransferase substrate binding" evidence="3">
    <location>
        <begin position="9"/>
        <end position="84"/>
    </location>
</feature>
<dbReference type="InterPro" id="IPR029064">
    <property type="entry name" value="Ribosomal_eL30-like_sf"/>
</dbReference>
<dbReference type="InterPro" id="IPR001537">
    <property type="entry name" value="SpoU_MeTrfase"/>
</dbReference>
<dbReference type="STRING" id="927083.DB32_005936"/>
<dbReference type="OrthoDB" id="9785673at2"/>
<proteinExistence type="predicted"/>
<dbReference type="KEGG" id="samy:DB32_005936"/>
<dbReference type="InterPro" id="IPR029028">
    <property type="entry name" value="Alpha/beta_knot_MTases"/>
</dbReference>
<dbReference type="GO" id="GO:0008173">
    <property type="term" value="F:RNA methyltransferase activity"/>
    <property type="evidence" value="ECO:0007669"/>
    <property type="project" value="InterPro"/>
</dbReference>
<dbReference type="SMART" id="SM00967">
    <property type="entry name" value="SpoU_sub_bind"/>
    <property type="match status" value="1"/>
</dbReference>
<reference evidence="4 5" key="1">
    <citation type="submission" date="2015-03" db="EMBL/GenBank/DDBJ databases">
        <title>Genome assembly of Sandaracinus amylolyticus DSM 53668.</title>
        <authorList>
            <person name="Sharma G."/>
            <person name="Subramanian S."/>
        </authorList>
    </citation>
    <scope>NUCLEOTIDE SEQUENCE [LARGE SCALE GENOMIC DNA]</scope>
    <source>
        <strain evidence="4 5">DSM 53668</strain>
    </source>
</reference>
<evidence type="ECO:0000313" key="4">
    <source>
        <dbReference type="EMBL" id="AKF08787.1"/>
    </source>
</evidence>
<dbReference type="PANTHER" id="PTHR46429:SF2">
    <property type="entry name" value="TRNA_RRNA METHYLTRANSFERASE"/>
    <property type="match status" value="1"/>
</dbReference>
<organism evidence="4 5">
    <name type="scientific">Sandaracinus amylolyticus</name>
    <dbReference type="NCBI Taxonomy" id="927083"/>
    <lineage>
        <taxon>Bacteria</taxon>
        <taxon>Pseudomonadati</taxon>
        <taxon>Myxococcota</taxon>
        <taxon>Polyangia</taxon>
        <taxon>Polyangiales</taxon>
        <taxon>Sandaracinaceae</taxon>
        <taxon>Sandaracinus</taxon>
    </lineage>
</organism>
<sequence>MASRVPHEKVYGIAATRAVLTGRMGDVIRIAYAASLRRELAPALREAASRRIAFEERTDEDLAKIAGSVHHEGICLAARPRRVLDVEALIGWRDARAILALDDVANPHNVGAIVRSAAFFGAGALLVEGPSDRAPLTPAAVRVAQGGAEHLAMARTERLPDALRKLASRGFAVVGADVRGAKPLHELRWPERVVLVMGSEGEGLRHAVLDACTDRVVIEGTGAVESLNVSVAAGVLLASWASTRPRARGPLR</sequence>
<dbReference type="GO" id="GO:0003723">
    <property type="term" value="F:RNA binding"/>
    <property type="evidence" value="ECO:0007669"/>
    <property type="project" value="InterPro"/>
</dbReference>
<dbReference type="Gene3D" id="3.30.1330.30">
    <property type="match status" value="1"/>
</dbReference>
<dbReference type="SUPFAM" id="SSF55315">
    <property type="entry name" value="L30e-like"/>
    <property type="match status" value="1"/>
</dbReference>
<dbReference type="GO" id="GO:0005829">
    <property type="term" value="C:cytosol"/>
    <property type="evidence" value="ECO:0007669"/>
    <property type="project" value="TreeGrafter"/>
</dbReference>
<dbReference type="Proteomes" id="UP000034883">
    <property type="component" value="Chromosome"/>
</dbReference>
<dbReference type="Gene3D" id="3.40.1280.10">
    <property type="match status" value="1"/>
</dbReference>
<dbReference type="RefSeq" id="WP_053235892.1">
    <property type="nucleotide sequence ID" value="NZ_CP011125.1"/>
</dbReference>
<name>A0A0F6W6J4_9BACT</name>
<evidence type="ECO:0000259" key="3">
    <source>
        <dbReference type="SMART" id="SM00967"/>
    </source>
</evidence>
<keyword evidence="2 4" id="KW-0808">Transferase</keyword>
<dbReference type="PANTHER" id="PTHR46429">
    <property type="entry name" value="23S RRNA (GUANOSINE-2'-O-)-METHYLTRANSFERASE RLMB"/>
    <property type="match status" value="1"/>
</dbReference>
<gene>
    <name evidence="4" type="ORF">DB32_005936</name>
</gene>
<dbReference type="EMBL" id="CP011125">
    <property type="protein sequence ID" value="AKF08787.1"/>
    <property type="molecule type" value="Genomic_DNA"/>
</dbReference>
<accession>A0A0F6W6J4</accession>
<dbReference type="Pfam" id="PF08032">
    <property type="entry name" value="SpoU_sub_bind"/>
    <property type="match status" value="1"/>
</dbReference>
<dbReference type="InterPro" id="IPR004441">
    <property type="entry name" value="rRNA_MeTrfase_TrmH"/>
</dbReference>
<evidence type="ECO:0000256" key="1">
    <source>
        <dbReference type="ARBA" id="ARBA00022603"/>
    </source>
</evidence>
<dbReference type="CDD" id="cd18095">
    <property type="entry name" value="SpoU-like_rRNA-MTase"/>
    <property type="match status" value="1"/>
</dbReference>
<protein>
    <submittedName>
        <fullName evidence="4">23S rRNA (Guanosine-2'-O-)-methyltransferase rlmB</fullName>
    </submittedName>
</protein>